<dbReference type="InterPro" id="IPR029058">
    <property type="entry name" value="AB_hydrolase_fold"/>
</dbReference>
<evidence type="ECO:0000259" key="1">
    <source>
        <dbReference type="Pfam" id="PF08840"/>
    </source>
</evidence>
<organism evidence="2 3">
    <name type="scientific">Aquimarina aggregata</name>
    <dbReference type="NCBI Taxonomy" id="1642818"/>
    <lineage>
        <taxon>Bacteria</taxon>
        <taxon>Pseudomonadati</taxon>
        <taxon>Bacteroidota</taxon>
        <taxon>Flavobacteriia</taxon>
        <taxon>Flavobacteriales</taxon>
        <taxon>Flavobacteriaceae</taxon>
        <taxon>Aquimarina</taxon>
    </lineage>
</organism>
<reference evidence="2 3" key="1">
    <citation type="submission" date="2016-01" db="EMBL/GenBank/DDBJ databases">
        <title>The draft genome sequence of Aquimarina sp. RZW4-3-2.</title>
        <authorList>
            <person name="Wang Y."/>
        </authorList>
    </citation>
    <scope>NUCLEOTIDE SEQUENCE [LARGE SCALE GENOMIC DNA]</scope>
    <source>
        <strain evidence="2 3">RZW4-3-2</strain>
    </source>
</reference>
<dbReference type="PANTHER" id="PTHR10824">
    <property type="entry name" value="ACYL-COENZYME A THIOESTERASE-RELATED"/>
    <property type="match status" value="1"/>
</dbReference>
<dbReference type="Proteomes" id="UP000076715">
    <property type="component" value="Unassembled WGS sequence"/>
</dbReference>
<dbReference type="PANTHER" id="PTHR10824:SF4">
    <property type="entry name" value="ACYL-COENZYME A THIOESTERASE 1-LIKE"/>
    <property type="match status" value="1"/>
</dbReference>
<protein>
    <recommendedName>
        <fullName evidence="1">BAAT/Acyl-CoA thioester hydrolase C-terminal domain-containing protein</fullName>
    </recommendedName>
</protein>
<dbReference type="GO" id="GO:0006631">
    <property type="term" value="P:fatty acid metabolic process"/>
    <property type="evidence" value="ECO:0007669"/>
    <property type="project" value="TreeGrafter"/>
</dbReference>
<evidence type="ECO:0000313" key="3">
    <source>
        <dbReference type="Proteomes" id="UP000076715"/>
    </source>
</evidence>
<dbReference type="GO" id="GO:0047617">
    <property type="term" value="F:fatty acyl-CoA hydrolase activity"/>
    <property type="evidence" value="ECO:0007669"/>
    <property type="project" value="TreeGrafter"/>
</dbReference>
<evidence type="ECO:0000313" key="2">
    <source>
        <dbReference type="EMBL" id="KZS38106.1"/>
    </source>
</evidence>
<gene>
    <name evidence="2" type="ORF">AWE51_18850</name>
</gene>
<dbReference type="EMBL" id="LQRT01000060">
    <property type="protein sequence ID" value="KZS38106.1"/>
    <property type="molecule type" value="Genomic_DNA"/>
</dbReference>
<dbReference type="AlphaFoldDB" id="A0A162WHK6"/>
<feature type="domain" description="BAAT/Acyl-CoA thioester hydrolase C-terminal" evidence="1">
    <location>
        <begin position="84"/>
        <end position="255"/>
    </location>
</feature>
<name>A0A162WHK6_9FLAO</name>
<keyword evidence="3" id="KW-1185">Reference proteome</keyword>
<proteinExistence type="predicted"/>
<comment type="caution">
    <text evidence="2">The sequence shown here is derived from an EMBL/GenBank/DDBJ whole genome shotgun (WGS) entry which is preliminary data.</text>
</comment>
<dbReference type="GO" id="GO:0006637">
    <property type="term" value="P:acyl-CoA metabolic process"/>
    <property type="evidence" value="ECO:0007669"/>
    <property type="project" value="TreeGrafter"/>
</dbReference>
<dbReference type="SUPFAM" id="SSF53474">
    <property type="entry name" value="alpha/beta-Hydrolases"/>
    <property type="match status" value="1"/>
</dbReference>
<dbReference type="Gene3D" id="3.40.50.1820">
    <property type="entry name" value="alpha/beta hydrolase"/>
    <property type="match status" value="1"/>
</dbReference>
<accession>A0A162WHK6</accession>
<dbReference type="InterPro" id="IPR014940">
    <property type="entry name" value="BAAT_C"/>
</dbReference>
<dbReference type="Pfam" id="PF08840">
    <property type="entry name" value="BAAT_C"/>
    <property type="match status" value="1"/>
</dbReference>
<sequence>MVTTLHKRDNEFTIDRIDDFEKFGFIADYYPPNTDGNYAVVVLGGSEGGKPTYLAEKIVSLGYAVLSLAYFNFNKFLPSELEMIPLEYFENAKKWILSKNEIRKDGLILAGWSKGAELALILSSRDQIYKGVVAIGPSSAVWPGIIKNWHRKPNSSWSINKKPLPFVSFVIQNEAPKKLVDLYMRSLQVLEDSNKETIDFDKIQNPVLLLSGSLDVIWPSEMMAGYICTKLNKLNHINRPLCTHFNYKNAGHLLDERFDLGGTKEANHKANIDSTKKIKEFLKSINQI</sequence>
<dbReference type="STRING" id="1642818.AWE51_18850"/>
<dbReference type="OrthoDB" id="8922993at2"/>
<dbReference type="RefSeq" id="WP_066319995.1">
    <property type="nucleotide sequence ID" value="NZ_LQRT01000060.1"/>
</dbReference>